<proteinExistence type="predicted"/>
<protein>
    <submittedName>
        <fullName evidence="1">WG repeat-containing protein</fullName>
    </submittedName>
</protein>
<dbReference type="RefSeq" id="WP_241552006.1">
    <property type="nucleotide sequence ID" value="NZ_JANCNS010000002.1"/>
</dbReference>
<reference evidence="1" key="1">
    <citation type="submission" date="2022-07" db="EMBL/GenBank/DDBJ databases">
        <title>Gramela sediminis sp. nov., isolated from deep-sea sediment of the Indian Ocean.</title>
        <authorList>
            <person name="Shi H."/>
        </authorList>
    </citation>
    <scope>NUCLEOTIDE SEQUENCE</scope>
    <source>
        <strain evidence="1">GC03-9</strain>
    </source>
</reference>
<dbReference type="InterPro" id="IPR032774">
    <property type="entry name" value="WG_beta_rep"/>
</dbReference>
<dbReference type="EMBL" id="JANCNS010000002">
    <property type="protein sequence ID" value="MCP9200208.1"/>
    <property type="molecule type" value="Genomic_DNA"/>
</dbReference>
<gene>
    <name evidence="1" type="ORF">MKO06_09830</name>
</gene>
<organism evidence="1 2">
    <name type="scientific">Christiangramia oceanisediminis</name>
    <dbReference type="NCBI Taxonomy" id="2920386"/>
    <lineage>
        <taxon>Bacteria</taxon>
        <taxon>Pseudomonadati</taxon>
        <taxon>Bacteroidota</taxon>
        <taxon>Flavobacteriia</taxon>
        <taxon>Flavobacteriales</taxon>
        <taxon>Flavobacteriaceae</taxon>
        <taxon>Christiangramia</taxon>
    </lineage>
</organism>
<sequence>MKKILIVILIIPFMGIAQTLENLDYISPFNNGIAAVKKGNEWGFIAKDGSLLIDFRNDLVLTKTDNANYPIFKNDRCLIAHHKDGVLYYGYINKDGVTVITPEFLNASNFKNGSAIVLKLVKEQLGSNELMKNVVNYHYFEVIIDKDGEIRQYLNEDPIHITLSKRYLKVAPNITSKFISEDLIAIEGINKKWKIKKIN</sequence>
<evidence type="ECO:0000313" key="2">
    <source>
        <dbReference type="Proteomes" id="UP001155280"/>
    </source>
</evidence>
<comment type="caution">
    <text evidence="1">The sequence shown here is derived from an EMBL/GenBank/DDBJ whole genome shotgun (WGS) entry which is preliminary data.</text>
</comment>
<accession>A0A9X2KXQ4</accession>
<keyword evidence="2" id="KW-1185">Reference proteome</keyword>
<dbReference type="Pfam" id="PF14903">
    <property type="entry name" value="WG_beta_rep"/>
    <property type="match status" value="2"/>
</dbReference>
<dbReference type="AlphaFoldDB" id="A0A9X2KXQ4"/>
<dbReference type="Proteomes" id="UP001155280">
    <property type="component" value="Unassembled WGS sequence"/>
</dbReference>
<name>A0A9X2KXQ4_9FLAO</name>
<evidence type="ECO:0000313" key="1">
    <source>
        <dbReference type="EMBL" id="MCP9200208.1"/>
    </source>
</evidence>